<organism evidence="2 3">
    <name type="scientific">Citrus clementina</name>
    <name type="common">Clementine</name>
    <name type="synonym">Citrus deliciosa x Citrus sinensis</name>
    <dbReference type="NCBI Taxonomy" id="85681"/>
    <lineage>
        <taxon>Eukaryota</taxon>
        <taxon>Viridiplantae</taxon>
        <taxon>Streptophyta</taxon>
        <taxon>Embryophyta</taxon>
        <taxon>Tracheophyta</taxon>
        <taxon>Spermatophyta</taxon>
        <taxon>Magnoliopsida</taxon>
        <taxon>eudicotyledons</taxon>
        <taxon>Gunneridae</taxon>
        <taxon>Pentapetalae</taxon>
        <taxon>rosids</taxon>
        <taxon>malvids</taxon>
        <taxon>Sapindales</taxon>
        <taxon>Rutaceae</taxon>
        <taxon>Aurantioideae</taxon>
        <taxon>Citrus</taxon>
    </lineage>
</organism>
<dbReference type="EMBL" id="KI535697">
    <property type="protein sequence ID" value="ESR66020.1"/>
    <property type="molecule type" value="Genomic_DNA"/>
</dbReference>
<evidence type="ECO:0000313" key="2">
    <source>
        <dbReference type="EMBL" id="ESR66020.1"/>
    </source>
</evidence>
<protein>
    <submittedName>
        <fullName evidence="2">Uncharacterized protein</fullName>
    </submittedName>
</protein>
<dbReference type="InParanoid" id="V4UNZ0"/>
<feature type="compositionally biased region" description="Pro residues" evidence="1">
    <location>
        <begin position="51"/>
        <end position="60"/>
    </location>
</feature>
<keyword evidence="3" id="KW-1185">Reference proteome</keyword>
<name>V4UNZ0_CITCL</name>
<proteinExistence type="predicted"/>
<evidence type="ECO:0000256" key="1">
    <source>
        <dbReference type="SAM" id="MobiDB-lite"/>
    </source>
</evidence>
<reference evidence="2 3" key="1">
    <citation type="submission" date="2013-10" db="EMBL/GenBank/DDBJ databases">
        <authorList>
            <consortium name="International Citrus Genome Consortium"/>
            <person name="Jenkins J."/>
            <person name="Schmutz J."/>
            <person name="Prochnik S."/>
            <person name="Rokhsar D."/>
            <person name="Gmitter F."/>
            <person name="Ollitrault P."/>
            <person name="Machado M."/>
            <person name="Talon M."/>
            <person name="Wincker P."/>
            <person name="Jaillon O."/>
            <person name="Morgante M."/>
        </authorList>
    </citation>
    <scope>NUCLEOTIDE SEQUENCE</scope>
    <source>
        <strain evidence="3">cv. Clemenules</strain>
    </source>
</reference>
<dbReference type="AlphaFoldDB" id="V4UNZ0"/>
<dbReference type="KEGG" id="cic:CICLE_v10009857mg"/>
<sequence>MSSKMLSLLLSGASEIHVELLPLPFGMNENFPVVGDGCACGGKESKLNEQDPPPPPPPLPSTTATTKNTNFTNPPRIFSLSLSPPPYKMSKCNLFVFLSCFWFIAKKLKPNEIEKDDFFFPLICETYNIMSRKWNL</sequence>
<gene>
    <name evidence="2" type="ORF">CICLE_v10009857mg</name>
</gene>
<dbReference type="Proteomes" id="UP000030687">
    <property type="component" value="Unassembled WGS sequence"/>
</dbReference>
<dbReference type="Gramene" id="ESR66020">
    <property type="protein sequence ID" value="ESR66020"/>
    <property type="gene ID" value="CICLE_v10009857mg"/>
</dbReference>
<accession>V4UNZ0</accession>
<evidence type="ECO:0000313" key="3">
    <source>
        <dbReference type="Proteomes" id="UP000030687"/>
    </source>
</evidence>
<feature type="region of interest" description="Disordered" evidence="1">
    <location>
        <begin position="42"/>
        <end position="74"/>
    </location>
</feature>
<feature type="compositionally biased region" description="Low complexity" evidence="1">
    <location>
        <begin position="62"/>
        <end position="73"/>
    </location>
</feature>